<dbReference type="EMBL" id="LR790374">
    <property type="protein sequence ID" value="CAB3266236.1"/>
    <property type="molecule type" value="mRNA"/>
</dbReference>
<proteinExistence type="evidence at transcript level"/>
<evidence type="ECO:0000256" key="8">
    <source>
        <dbReference type="ARBA" id="ARBA00041931"/>
    </source>
</evidence>
<protein>
    <recommendedName>
        <fullName evidence="8">Solute carrier family 35 member B4</fullName>
    </recommendedName>
</protein>
<evidence type="ECO:0000256" key="1">
    <source>
        <dbReference type="ARBA" id="ARBA00004127"/>
    </source>
</evidence>
<feature type="transmembrane region" description="Helical" evidence="9">
    <location>
        <begin position="308"/>
        <end position="327"/>
    </location>
</feature>
<evidence type="ECO:0000256" key="3">
    <source>
        <dbReference type="ARBA" id="ARBA00022448"/>
    </source>
</evidence>
<feature type="transmembrane region" description="Helical" evidence="9">
    <location>
        <begin position="162"/>
        <end position="179"/>
    </location>
</feature>
<dbReference type="GO" id="GO:0000139">
    <property type="term" value="C:Golgi membrane"/>
    <property type="evidence" value="ECO:0007669"/>
    <property type="project" value="TreeGrafter"/>
</dbReference>
<gene>
    <name evidence="10" type="primary">Slc35b4</name>
</gene>
<feature type="transmembrane region" description="Helical" evidence="9">
    <location>
        <begin position="271"/>
        <end position="302"/>
    </location>
</feature>
<keyword evidence="5 9" id="KW-0812">Transmembrane</keyword>
<keyword evidence="6 9" id="KW-1133">Transmembrane helix</keyword>
<evidence type="ECO:0000256" key="7">
    <source>
        <dbReference type="ARBA" id="ARBA00023136"/>
    </source>
</evidence>
<accession>A0A6F9DTD3</accession>
<dbReference type="GO" id="GO:0005462">
    <property type="term" value="F:UDP-N-acetylglucosamine transmembrane transporter activity"/>
    <property type="evidence" value="ECO:0007669"/>
    <property type="project" value="TreeGrafter"/>
</dbReference>
<name>A0A6F9DTD3_9ASCI</name>
<evidence type="ECO:0000313" key="10">
    <source>
        <dbReference type="EMBL" id="CAB3266236.1"/>
    </source>
</evidence>
<dbReference type="PANTHER" id="PTHR10778">
    <property type="entry name" value="SOLUTE CARRIER FAMILY 35 MEMBER B"/>
    <property type="match status" value="1"/>
</dbReference>
<evidence type="ECO:0000256" key="2">
    <source>
        <dbReference type="ARBA" id="ARBA00010694"/>
    </source>
</evidence>
<keyword evidence="7 9" id="KW-0472">Membrane</keyword>
<evidence type="ECO:0000256" key="4">
    <source>
        <dbReference type="ARBA" id="ARBA00022597"/>
    </source>
</evidence>
<dbReference type="PANTHER" id="PTHR10778:SF4">
    <property type="entry name" value="NUCLEOTIDE SUGAR TRANSPORTER SLC35B4"/>
    <property type="match status" value="1"/>
</dbReference>
<dbReference type="InterPro" id="IPR013657">
    <property type="entry name" value="SCL35B1-4/HUT1"/>
</dbReference>
<feature type="transmembrane region" description="Helical" evidence="9">
    <location>
        <begin position="66"/>
        <end position="87"/>
    </location>
</feature>
<dbReference type="Pfam" id="PF08449">
    <property type="entry name" value="UAA"/>
    <property type="match status" value="1"/>
</dbReference>
<keyword evidence="4" id="KW-0762">Sugar transport</keyword>
<comment type="similarity">
    <text evidence="2">Belongs to the nucleotide-sugar transporter family. SLC35B subfamily.</text>
</comment>
<organism evidence="10">
    <name type="scientific">Phallusia mammillata</name>
    <dbReference type="NCBI Taxonomy" id="59560"/>
    <lineage>
        <taxon>Eukaryota</taxon>
        <taxon>Metazoa</taxon>
        <taxon>Chordata</taxon>
        <taxon>Tunicata</taxon>
        <taxon>Ascidiacea</taxon>
        <taxon>Phlebobranchia</taxon>
        <taxon>Ascidiidae</taxon>
        <taxon>Phallusia</taxon>
    </lineage>
</organism>
<feature type="transmembrane region" description="Helical" evidence="9">
    <location>
        <begin position="124"/>
        <end position="142"/>
    </location>
</feature>
<feature type="transmembrane region" description="Helical" evidence="9">
    <location>
        <begin position="200"/>
        <end position="219"/>
    </location>
</feature>
<dbReference type="GO" id="GO:0005464">
    <property type="term" value="F:UDP-xylose transmembrane transporter activity"/>
    <property type="evidence" value="ECO:0007669"/>
    <property type="project" value="TreeGrafter"/>
</dbReference>
<feature type="transmembrane region" description="Helical" evidence="9">
    <location>
        <begin position="239"/>
        <end position="259"/>
    </location>
</feature>
<evidence type="ECO:0000256" key="6">
    <source>
        <dbReference type="ARBA" id="ARBA00022989"/>
    </source>
</evidence>
<evidence type="ECO:0000256" key="9">
    <source>
        <dbReference type="SAM" id="Phobius"/>
    </source>
</evidence>
<evidence type="ECO:0000256" key="5">
    <source>
        <dbReference type="ARBA" id="ARBA00022692"/>
    </source>
</evidence>
<comment type="subcellular location">
    <subcellularLocation>
        <location evidence="1">Endomembrane system</location>
        <topology evidence="1">Multi-pass membrane protein</topology>
    </subcellularLocation>
</comment>
<keyword evidence="3" id="KW-0813">Transport</keyword>
<sequence>MFLPTPAIAVCTVMLGCGLNVVFLEHLIRASASSGNMIVFFQFLFVSVEGFIFQSKFGTTKRILPLSKYAVMVMMYFGVSVTNIMALNCNIPMPLHMIFKSGSLVANLLLGVLILKKNYPFTKFMAVFLVSLGILTCTFATSSRSEIESTSSFSNRDYSDSLIMLFGVFLLLVALFMSARLGIYQETVFKQHGKLSREALYYNHMLPLPFFVFLAPSIIENIAVLNQSESQIVPFLSSLVAFITGAEVTLPILWQYMIANLLTQYVCIRSIFYLVTVCTSLTVTLVITLRKFVSIIISVLYFNNAFTAMHWMGTSFVFVGTLLYANVFGFGTDPSPQVGDKEVSNGNVSPTHKKTN</sequence>
<feature type="transmembrane region" description="Helical" evidence="9">
    <location>
        <begin position="34"/>
        <end position="54"/>
    </location>
</feature>
<feature type="transmembrane region" description="Helical" evidence="9">
    <location>
        <begin position="7"/>
        <end position="28"/>
    </location>
</feature>
<dbReference type="AlphaFoldDB" id="A0A6F9DTD3"/>
<reference evidence="10" key="1">
    <citation type="submission" date="2020-04" db="EMBL/GenBank/DDBJ databases">
        <authorList>
            <person name="Neveu A P."/>
        </authorList>
    </citation>
    <scope>NUCLEOTIDE SEQUENCE</scope>
    <source>
        <tissue evidence="10">Whole embryo</tissue>
    </source>
</reference>
<dbReference type="GO" id="GO:0005789">
    <property type="term" value="C:endoplasmic reticulum membrane"/>
    <property type="evidence" value="ECO:0007669"/>
    <property type="project" value="TreeGrafter"/>
</dbReference>